<evidence type="ECO:0000313" key="1">
    <source>
        <dbReference type="EMBL" id="QJA59533.1"/>
    </source>
</evidence>
<accession>A0A6M3IQ82</accession>
<dbReference type="GO" id="GO:0016740">
    <property type="term" value="F:transferase activity"/>
    <property type="evidence" value="ECO:0007669"/>
    <property type="project" value="UniProtKB-KW"/>
</dbReference>
<dbReference type="CDD" id="cd00761">
    <property type="entry name" value="Glyco_tranf_GTA_type"/>
    <property type="match status" value="1"/>
</dbReference>
<dbReference type="SUPFAM" id="SSF53448">
    <property type="entry name" value="Nucleotide-diphospho-sugar transferases"/>
    <property type="match status" value="1"/>
</dbReference>
<dbReference type="EMBL" id="MT141374">
    <property type="protein sequence ID" value="QJA59533.1"/>
    <property type="molecule type" value="Genomic_DNA"/>
</dbReference>
<name>A0A6M3IQ82_9ZZZZ</name>
<organism evidence="1">
    <name type="scientific">viral metagenome</name>
    <dbReference type="NCBI Taxonomy" id="1070528"/>
    <lineage>
        <taxon>unclassified sequences</taxon>
        <taxon>metagenomes</taxon>
        <taxon>organismal metagenomes</taxon>
    </lineage>
</organism>
<gene>
    <name evidence="1" type="ORF">MM415B01269_0003</name>
</gene>
<proteinExistence type="predicted"/>
<sequence length="305" mass="36457">MEQELRKEIPRVLIVAPTSDRHSHLIDEWINHLDNLTYPNFDVCLVDNTLKNDKYFKKLSKLKVKGRKVITWRHEWSTKETNHLQMLAHVREEQREYFIKNDYTHMLVLDDDIFIPKNGIQKLLYYNKDHVGFYVHVFYKPNRRPCILKSGEIHLGKGLEYFSFAEIDAYKRFAKKFKNNNLSKEEKLLIPHIIKDQKNPNLFKTYGVGLGCLMIKREVLEKCAFRTHPTFIWGEDLWYFAEANAKHYEFWVDTDVRAIHKNTDWEIINQSQKQLGFIVMSGPVDSNNFELVNRRKNGNRLRKKK</sequence>
<protein>
    <submittedName>
        <fullName evidence="1">Putative glycosyltransferase</fullName>
    </submittedName>
</protein>
<dbReference type="Gene3D" id="3.90.550.10">
    <property type="entry name" value="Spore Coat Polysaccharide Biosynthesis Protein SpsA, Chain A"/>
    <property type="match status" value="1"/>
</dbReference>
<dbReference type="AlphaFoldDB" id="A0A6M3IQ82"/>
<keyword evidence="1" id="KW-0808">Transferase</keyword>
<dbReference type="InterPro" id="IPR029044">
    <property type="entry name" value="Nucleotide-diphossugar_trans"/>
</dbReference>
<reference evidence="1" key="1">
    <citation type="submission" date="2020-03" db="EMBL/GenBank/DDBJ databases">
        <title>The deep terrestrial virosphere.</title>
        <authorList>
            <person name="Holmfeldt K."/>
            <person name="Nilsson E."/>
            <person name="Simone D."/>
            <person name="Lopez-Fernandez M."/>
            <person name="Wu X."/>
            <person name="de Brujin I."/>
            <person name="Lundin D."/>
            <person name="Andersson A."/>
            <person name="Bertilsson S."/>
            <person name="Dopson M."/>
        </authorList>
    </citation>
    <scope>NUCLEOTIDE SEQUENCE</scope>
    <source>
        <strain evidence="1">MM415B01269</strain>
    </source>
</reference>